<dbReference type="AlphaFoldDB" id="A0A2X2TBG5"/>
<sequence>MKSIQPYSHIMPIIGNGFTIQQKQHALQVG</sequence>
<organism evidence="1 2">
    <name type="scientific">Cedecea neteri</name>
    <dbReference type="NCBI Taxonomy" id="158822"/>
    <lineage>
        <taxon>Bacteria</taxon>
        <taxon>Pseudomonadati</taxon>
        <taxon>Pseudomonadota</taxon>
        <taxon>Gammaproteobacteria</taxon>
        <taxon>Enterobacterales</taxon>
        <taxon>Enterobacteriaceae</taxon>
        <taxon>Cedecea</taxon>
    </lineage>
</organism>
<accession>A0A2X2TBG5</accession>
<gene>
    <name evidence="1" type="ORF">NCTC12120_03279</name>
</gene>
<evidence type="ECO:0000313" key="1">
    <source>
        <dbReference type="EMBL" id="SQA99361.1"/>
    </source>
</evidence>
<reference evidence="1 2" key="1">
    <citation type="submission" date="2018-06" db="EMBL/GenBank/DDBJ databases">
        <authorList>
            <consortium name="Pathogen Informatics"/>
            <person name="Doyle S."/>
        </authorList>
    </citation>
    <scope>NUCLEOTIDE SEQUENCE [LARGE SCALE GENOMIC DNA]</scope>
    <source>
        <strain evidence="1 2">NCTC12120</strain>
    </source>
</reference>
<proteinExistence type="predicted"/>
<protein>
    <submittedName>
        <fullName evidence="1">Uncharacterized protein</fullName>
    </submittedName>
</protein>
<dbReference type="Proteomes" id="UP000251197">
    <property type="component" value="Unassembled WGS sequence"/>
</dbReference>
<dbReference type="EMBL" id="UAVU01000003">
    <property type="protein sequence ID" value="SQA99361.1"/>
    <property type="molecule type" value="Genomic_DNA"/>
</dbReference>
<evidence type="ECO:0000313" key="2">
    <source>
        <dbReference type="Proteomes" id="UP000251197"/>
    </source>
</evidence>
<name>A0A2X2TBG5_9ENTR</name>